<dbReference type="SUPFAM" id="SSF47090">
    <property type="entry name" value="PGBD-like"/>
    <property type="match status" value="1"/>
</dbReference>
<evidence type="ECO:0000256" key="3">
    <source>
        <dbReference type="ARBA" id="ARBA00022801"/>
    </source>
</evidence>
<dbReference type="GO" id="GO:0008234">
    <property type="term" value="F:cysteine-type peptidase activity"/>
    <property type="evidence" value="ECO:0007669"/>
    <property type="project" value="UniProtKB-KW"/>
</dbReference>
<keyword evidence="3" id="KW-0378">Hydrolase</keyword>
<dbReference type="GO" id="GO:0006508">
    <property type="term" value="P:proteolysis"/>
    <property type="evidence" value="ECO:0007669"/>
    <property type="project" value="UniProtKB-KW"/>
</dbReference>
<keyword evidence="4" id="KW-0788">Thiol protease</keyword>
<accession>A0A8S5MXM2</accession>
<dbReference type="InterPro" id="IPR000064">
    <property type="entry name" value="NLP_P60_dom"/>
</dbReference>
<evidence type="ECO:0000259" key="5">
    <source>
        <dbReference type="PROSITE" id="PS51935"/>
    </source>
</evidence>
<sequence length="225" mass="24807">MGEKVKEFLAYLESHVGDAYVWGAQGERVDNRADLEKWVRRKETSRANAERALAYIKKAAKTPLYAFDCSGLIVHWLRDIRGLIDSDTNAQGLYRQCKQQGKLAAWQMQAGDLVFRYSFAKGKMGHVGVYVGNGMVIEAQGRDAGVVMRHLSYGGWTHQGRHPALAEDTAPTVFRLTSPMMRGENVELMQTALNACGYDCGKADGICGKATMTAVKAFATAHTEV</sequence>
<dbReference type="PANTHER" id="PTHR47053">
    <property type="entry name" value="MUREIN DD-ENDOPEPTIDASE MEPH-RELATED"/>
    <property type="match status" value="1"/>
</dbReference>
<dbReference type="PROSITE" id="PS51935">
    <property type="entry name" value="NLPC_P60"/>
    <property type="match status" value="1"/>
</dbReference>
<evidence type="ECO:0000256" key="1">
    <source>
        <dbReference type="ARBA" id="ARBA00007074"/>
    </source>
</evidence>
<dbReference type="InterPro" id="IPR036365">
    <property type="entry name" value="PGBD-like_sf"/>
</dbReference>
<reference evidence="6" key="1">
    <citation type="journal article" date="2021" name="Proc. Natl. Acad. Sci. U.S.A.">
        <title>A Catalog of Tens of Thousands of Viruses from Human Metagenomes Reveals Hidden Associations with Chronic Diseases.</title>
        <authorList>
            <person name="Tisza M.J."/>
            <person name="Buck C.B."/>
        </authorList>
    </citation>
    <scope>NUCLEOTIDE SEQUENCE</scope>
    <source>
        <strain evidence="6">Ct91l7</strain>
    </source>
</reference>
<dbReference type="InterPro" id="IPR002477">
    <property type="entry name" value="Peptidoglycan-bd-like"/>
</dbReference>
<keyword evidence="2" id="KW-0645">Protease</keyword>
<organism evidence="6">
    <name type="scientific">Siphoviridae sp. ct91l7</name>
    <dbReference type="NCBI Taxonomy" id="2826173"/>
    <lineage>
        <taxon>Viruses</taxon>
        <taxon>Duplodnaviria</taxon>
        <taxon>Heunggongvirae</taxon>
        <taxon>Uroviricota</taxon>
        <taxon>Caudoviricetes</taxon>
    </lineage>
</organism>
<evidence type="ECO:0000256" key="4">
    <source>
        <dbReference type="ARBA" id="ARBA00022807"/>
    </source>
</evidence>
<dbReference type="InterPro" id="IPR036366">
    <property type="entry name" value="PGBDSf"/>
</dbReference>
<dbReference type="Pfam" id="PF01471">
    <property type="entry name" value="PG_binding_1"/>
    <property type="match status" value="1"/>
</dbReference>
<dbReference type="Gene3D" id="3.90.1720.10">
    <property type="entry name" value="endopeptidase domain like (from Nostoc punctiforme)"/>
    <property type="match status" value="1"/>
</dbReference>
<dbReference type="InterPro" id="IPR051202">
    <property type="entry name" value="Peptidase_C40"/>
</dbReference>
<dbReference type="GO" id="GO:0001897">
    <property type="term" value="P:symbiont-mediated cytolysis of host cell"/>
    <property type="evidence" value="ECO:0007669"/>
    <property type="project" value="UniProtKB-ARBA"/>
</dbReference>
<dbReference type="SUPFAM" id="SSF54001">
    <property type="entry name" value="Cysteine proteinases"/>
    <property type="match status" value="1"/>
</dbReference>
<dbReference type="InterPro" id="IPR038765">
    <property type="entry name" value="Papain-like_cys_pep_sf"/>
</dbReference>
<comment type="similarity">
    <text evidence="1">Belongs to the peptidase C40 family.</text>
</comment>
<dbReference type="Pfam" id="PF00877">
    <property type="entry name" value="NLPC_P60"/>
    <property type="match status" value="1"/>
</dbReference>
<dbReference type="PANTHER" id="PTHR47053:SF1">
    <property type="entry name" value="MUREIN DD-ENDOPEPTIDASE MEPH-RELATED"/>
    <property type="match status" value="1"/>
</dbReference>
<feature type="domain" description="NlpC/P60" evidence="5">
    <location>
        <begin position="2"/>
        <end position="177"/>
    </location>
</feature>
<evidence type="ECO:0000256" key="2">
    <source>
        <dbReference type="ARBA" id="ARBA00022670"/>
    </source>
</evidence>
<dbReference type="EMBL" id="BK015008">
    <property type="protein sequence ID" value="DAD86778.1"/>
    <property type="molecule type" value="Genomic_DNA"/>
</dbReference>
<name>A0A8S5MXM2_9CAUD</name>
<protein>
    <submittedName>
        <fullName evidence="6">NlpC/P60 family</fullName>
    </submittedName>
</protein>
<proteinExistence type="inferred from homology"/>
<evidence type="ECO:0000313" key="6">
    <source>
        <dbReference type="EMBL" id="DAD86778.1"/>
    </source>
</evidence>
<dbReference type="Gene3D" id="1.10.101.10">
    <property type="entry name" value="PGBD-like superfamily/PGBD"/>
    <property type="match status" value="1"/>
</dbReference>